<dbReference type="InterPro" id="IPR014001">
    <property type="entry name" value="Helicase_ATP-bd"/>
</dbReference>
<comment type="similarity">
    <text evidence="1">In the N-terminal section; belongs to the CRISPR-associated nuclease Cas3-HD family.</text>
</comment>
<dbReference type="PANTHER" id="PTHR47963:SF9">
    <property type="entry name" value="CRISPR-ASSOCIATED ENDONUCLEASE_HELICASE CAS3"/>
    <property type="match status" value="1"/>
</dbReference>
<dbReference type="InterPro" id="IPR006474">
    <property type="entry name" value="Helicase_Cas3_CRISPR-ass_core"/>
</dbReference>
<evidence type="ECO:0000313" key="11">
    <source>
        <dbReference type="EMBL" id="SDP57718.1"/>
    </source>
</evidence>
<comment type="similarity">
    <text evidence="2">In the central section; belongs to the CRISPR-associated helicase Cas3 family.</text>
</comment>
<evidence type="ECO:0000259" key="10">
    <source>
        <dbReference type="PROSITE" id="PS51643"/>
    </source>
</evidence>
<dbReference type="InterPro" id="IPR038257">
    <property type="entry name" value="CRISPR-assoc_Cas3_HD_sf"/>
</dbReference>
<reference evidence="11 12" key="1">
    <citation type="submission" date="2016-10" db="EMBL/GenBank/DDBJ databases">
        <authorList>
            <person name="de Groot N.N."/>
        </authorList>
    </citation>
    <scope>NUCLEOTIDE SEQUENCE [LARGE SCALE GENOMIC DNA]</scope>
    <source>
        <strain evidence="11 12">DSM 12130</strain>
    </source>
</reference>
<dbReference type="NCBIfam" id="TIGR01596">
    <property type="entry name" value="cas3_HD"/>
    <property type="match status" value="1"/>
</dbReference>
<evidence type="ECO:0000256" key="1">
    <source>
        <dbReference type="ARBA" id="ARBA00006847"/>
    </source>
</evidence>
<dbReference type="GO" id="GO:0003723">
    <property type="term" value="F:RNA binding"/>
    <property type="evidence" value="ECO:0007669"/>
    <property type="project" value="TreeGrafter"/>
</dbReference>
<dbReference type="EMBL" id="FNJI01000026">
    <property type="protein sequence ID" value="SDP57718.1"/>
    <property type="molecule type" value="Genomic_DNA"/>
</dbReference>
<keyword evidence="7 11" id="KW-0347">Helicase</keyword>
<evidence type="ECO:0000256" key="4">
    <source>
        <dbReference type="ARBA" id="ARBA00022723"/>
    </source>
</evidence>
<accession>A0A1H0TVM5</accession>
<dbReference type="STRING" id="91360.SAMN05660330_03260"/>
<dbReference type="InterPro" id="IPR050547">
    <property type="entry name" value="DEAD_box_RNA_helicases"/>
</dbReference>
<name>A0A1H0TVM5_9BACT</name>
<proteinExistence type="inferred from homology"/>
<dbReference type="GO" id="GO:0051607">
    <property type="term" value="P:defense response to virus"/>
    <property type="evidence" value="ECO:0007669"/>
    <property type="project" value="UniProtKB-KW"/>
</dbReference>
<organism evidence="11 12">
    <name type="scientific">Desulforhopalus singaporensis</name>
    <dbReference type="NCBI Taxonomy" id="91360"/>
    <lineage>
        <taxon>Bacteria</taxon>
        <taxon>Pseudomonadati</taxon>
        <taxon>Thermodesulfobacteriota</taxon>
        <taxon>Desulfobulbia</taxon>
        <taxon>Desulfobulbales</taxon>
        <taxon>Desulfocapsaceae</taxon>
        <taxon>Desulforhopalus</taxon>
    </lineage>
</organism>
<dbReference type="InterPro" id="IPR027417">
    <property type="entry name" value="P-loop_NTPase"/>
</dbReference>
<dbReference type="GO" id="GO:0003724">
    <property type="term" value="F:RNA helicase activity"/>
    <property type="evidence" value="ECO:0007669"/>
    <property type="project" value="TreeGrafter"/>
</dbReference>
<sequence>MTYFWAKTTADGEEGISVYEHMIHVGCVAQCLAEIAPTLLERYKLSAAEIGALAALHDLGKISPGFQQKCEGWLKRHGLMKIAQNGCWDTRAETDHGKVSHAVTQGFLINKGIAKEHAKYLAAVLGAHHGRLKYRPDSRGLRLDTLIRESNSGIDWDGERQQAAEDAWNFFLSPERNELSSYSTSIIWWLAGLTTVADWIGSNERFFSAESSPQDSRATALHAIQSIGFVPPRLQPDLSFYEIFGFPPNEMQVKAKKMINGPGVYVIEAPMGMGKTEAALGIVYQLMIKGQAHGMYFALPTQATSNRIHLRVNSFLERIAVEPIKNRLIHGNSWLMQNSIDFQLTVPGTTSYTIAQTQTGIDWFASAKRALLAPFGVGTIDQALLGVVAAKHFFVRHFALAGKVVIIDEVHSYDVYTGSLIDKLISTLEQLGCTVLILSATLTAQRRSQLLGCDDDTPNPSEQPYPLISGRSEETHLSQLTSAPPPSRYVRVVFESEHTAQKEAVEVARKGGAVLWICNTVGSAQRCYRQLQRLASGEFPIGLLHSKFPHWRRETLEETWMKRFGKGEATRCGAILVSTQVVEQSVDLDSDFMISELAPTDMILQRTGRLWRHMRDRRPVESACLCIIKEDSTLLQLRTGTPMDIIRELGDKALVYAPFVLLRSLEVWSEQTSGITIPDQIRELIEKTYEEREDEPKGWEQLYNEWYGTDSAKRMQAMMNSNIWQPLLDDREDIQTRLNEIPSTSIVLCRSLLAATVTFLDGAEIEIRPGDFQFSVAKAVQSNLVRLPAHYIDPGISTNTALSGYLYKGQYVAIVDNAGRVSVVGAQAKVALTYSDEYGLEIKKINTKEKI</sequence>
<keyword evidence="4" id="KW-0479">Metal-binding</keyword>
<dbReference type="GO" id="GO:0005524">
    <property type="term" value="F:ATP binding"/>
    <property type="evidence" value="ECO:0007669"/>
    <property type="project" value="UniProtKB-KW"/>
</dbReference>
<dbReference type="InterPro" id="IPR054712">
    <property type="entry name" value="Cas3-like_dom"/>
</dbReference>
<dbReference type="SUPFAM" id="SSF109604">
    <property type="entry name" value="HD-domain/PDEase-like"/>
    <property type="match status" value="1"/>
</dbReference>
<keyword evidence="3" id="KW-0540">Nuclease</keyword>
<evidence type="ECO:0000256" key="6">
    <source>
        <dbReference type="ARBA" id="ARBA00022801"/>
    </source>
</evidence>
<dbReference type="GO" id="GO:0004519">
    <property type="term" value="F:endonuclease activity"/>
    <property type="evidence" value="ECO:0007669"/>
    <property type="project" value="UniProtKB-KW"/>
</dbReference>
<evidence type="ECO:0000256" key="5">
    <source>
        <dbReference type="ARBA" id="ARBA00022741"/>
    </source>
</evidence>
<keyword evidence="5" id="KW-0547">Nucleotide-binding</keyword>
<dbReference type="AlphaFoldDB" id="A0A1H0TVM5"/>
<dbReference type="InterPro" id="IPR011545">
    <property type="entry name" value="DEAD/DEAH_box_helicase_dom"/>
</dbReference>
<evidence type="ECO:0000256" key="3">
    <source>
        <dbReference type="ARBA" id="ARBA00022722"/>
    </source>
</evidence>
<dbReference type="Pfam" id="PF18019">
    <property type="entry name" value="Cas3_HD"/>
    <property type="match status" value="1"/>
</dbReference>
<evidence type="ECO:0000256" key="2">
    <source>
        <dbReference type="ARBA" id="ARBA00009046"/>
    </source>
</evidence>
<dbReference type="Proteomes" id="UP000199073">
    <property type="component" value="Unassembled WGS sequence"/>
</dbReference>
<keyword evidence="6" id="KW-0378">Hydrolase</keyword>
<dbReference type="GO" id="GO:0016787">
    <property type="term" value="F:hydrolase activity"/>
    <property type="evidence" value="ECO:0007669"/>
    <property type="project" value="UniProtKB-KW"/>
</dbReference>
<keyword evidence="11" id="KW-0255">Endonuclease</keyword>
<keyword evidence="8" id="KW-0067">ATP-binding</keyword>
<dbReference type="CDD" id="cd09641">
    <property type="entry name" value="Cas3''_I"/>
    <property type="match status" value="1"/>
</dbReference>
<dbReference type="InterPro" id="IPR006483">
    <property type="entry name" value="CRISPR-assoc_Cas3_HD"/>
</dbReference>
<evidence type="ECO:0000256" key="9">
    <source>
        <dbReference type="ARBA" id="ARBA00023118"/>
    </source>
</evidence>
<dbReference type="Gene3D" id="3.40.50.300">
    <property type="entry name" value="P-loop containing nucleotide triphosphate hydrolases"/>
    <property type="match status" value="2"/>
</dbReference>
<evidence type="ECO:0000256" key="8">
    <source>
        <dbReference type="ARBA" id="ARBA00022840"/>
    </source>
</evidence>
<gene>
    <name evidence="11" type="ORF">SAMN05660330_03260</name>
</gene>
<protein>
    <submittedName>
        <fullName evidence="11">CRISPR-associated endonuclease/helicase Cas3</fullName>
    </submittedName>
</protein>
<dbReference type="Pfam" id="PF00270">
    <property type="entry name" value="DEAD"/>
    <property type="match status" value="1"/>
</dbReference>
<dbReference type="NCBIfam" id="TIGR01587">
    <property type="entry name" value="cas3_core"/>
    <property type="match status" value="1"/>
</dbReference>
<dbReference type="PROSITE" id="PS51643">
    <property type="entry name" value="HD_CAS3"/>
    <property type="match status" value="1"/>
</dbReference>
<dbReference type="SMART" id="SM00487">
    <property type="entry name" value="DEXDc"/>
    <property type="match status" value="1"/>
</dbReference>
<keyword evidence="12" id="KW-1185">Reference proteome</keyword>
<keyword evidence="9" id="KW-0051">Antiviral defense</keyword>
<dbReference type="GO" id="GO:0046872">
    <property type="term" value="F:metal ion binding"/>
    <property type="evidence" value="ECO:0007669"/>
    <property type="project" value="UniProtKB-KW"/>
</dbReference>
<dbReference type="Pfam" id="PF22590">
    <property type="entry name" value="Cas3-like_C_2"/>
    <property type="match status" value="1"/>
</dbReference>
<evidence type="ECO:0000256" key="7">
    <source>
        <dbReference type="ARBA" id="ARBA00022806"/>
    </source>
</evidence>
<dbReference type="SUPFAM" id="SSF52540">
    <property type="entry name" value="P-loop containing nucleoside triphosphate hydrolases"/>
    <property type="match status" value="1"/>
</dbReference>
<evidence type="ECO:0000313" key="12">
    <source>
        <dbReference type="Proteomes" id="UP000199073"/>
    </source>
</evidence>
<feature type="domain" description="HD Cas3-type" evidence="10">
    <location>
        <begin position="11"/>
        <end position="200"/>
    </location>
</feature>
<dbReference type="PANTHER" id="PTHR47963">
    <property type="entry name" value="DEAD-BOX ATP-DEPENDENT RNA HELICASE 47, MITOCHONDRIAL"/>
    <property type="match status" value="1"/>
</dbReference>
<dbReference type="Gene3D" id="1.10.3210.30">
    <property type="match status" value="1"/>
</dbReference>